<name>A0A3Q9QXW9_9BACI</name>
<dbReference type="PROSITE" id="PS50965">
    <property type="entry name" value="NERD"/>
    <property type="match status" value="1"/>
</dbReference>
<reference evidence="2 3" key="1">
    <citation type="submission" date="2017-07" db="EMBL/GenBank/DDBJ databases">
        <title>The complete genome sequence of Bacillus mesonae strain H20-5, an efficient strain improving plant abiotic stress resistance.</title>
        <authorList>
            <person name="Kim S.Y."/>
            <person name="Song H."/>
            <person name="Sang M.K."/>
            <person name="Weon H.-Y."/>
            <person name="Song J."/>
        </authorList>
    </citation>
    <scope>NUCLEOTIDE SEQUENCE [LARGE SCALE GENOMIC DNA]</scope>
    <source>
        <strain evidence="2 3">H20-5</strain>
    </source>
</reference>
<evidence type="ECO:0000259" key="1">
    <source>
        <dbReference type="PROSITE" id="PS50965"/>
    </source>
</evidence>
<dbReference type="EMBL" id="CP022572">
    <property type="protein sequence ID" value="AZU63976.1"/>
    <property type="molecule type" value="Genomic_DNA"/>
</dbReference>
<accession>A0A3Q9QXW9</accession>
<gene>
    <name evidence="2" type="ORF">CHR53_23480</name>
</gene>
<evidence type="ECO:0000313" key="3">
    <source>
        <dbReference type="Proteomes" id="UP000282892"/>
    </source>
</evidence>
<organism evidence="2 3">
    <name type="scientific">Neobacillus mesonae</name>
    <dbReference type="NCBI Taxonomy" id="1193713"/>
    <lineage>
        <taxon>Bacteria</taxon>
        <taxon>Bacillati</taxon>
        <taxon>Bacillota</taxon>
        <taxon>Bacilli</taxon>
        <taxon>Bacillales</taxon>
        <taxon>Bacillaceae</taxon>
        <taxon>Neobacillus</taxon>
    </lineage>
</organism>
<protein>
    <recommendedName>
        <fullName evidence="1">NERD domain-containing protein</fullName>
    </recommendedName>
</protein>
<proteinExistence type="predicted"/>
<dbReference type="AlphaFoldDB" id="A0A3Q9QXW9"/>
<keyword evidence="3" id="KW-1185">Reference proteome</keyword>
<dbReference type="Proteomes" id="UP000282892">
    <property type="component" value="Chromosome"/>
</dbReference>
<evidence type="ECO:0000313" key="2">
    <source>
        <dbReference type="EMBL" id="AZU63976.1"/>
    </source>
</evidence>
<dbReference type="OrthoDB" id="569879at2"/>
<feature type="domain" description="NERD" evidence="1">
    <location>
        <begin position="44"/>
        <end position="154"/>
    </location>
</feature>
<dbReference type="KEGG" id="nmk:CHR53_23480"/>
<dbReference type="InterPro" id="IPR011528">
    <property type="entry name" value="NERD"/>
</dbReference>
<sequence length="154" mass="17940">MIPLDLKELTPPQRLLKTKALKRRLIPGHEKQPQIDSSLARRKAGFWGEQMLSTYLKQLPNDKYHIIHDLHLEHNGFHIQIDNILLSQNLILPIEAKNIQGSLYFDDQFNQLIRPNEDGIEEVFEDPRVQARWHRSLLGDCSIKTDSTCSHMII</sequence>
<dbReference type="Pfam" id="PF08378">
    <property type="entry name" value="NERD"/>
    <property type="match status" value="1"/>
</dbReference>